<dbReference type="PANTHER" id="PTHR35010:SF2">
    <property type="entry name" value="BLL4672 PROTEIN"/>
    <property type="match status" value="1"/>
</dbReference>
<evidence type="ECO:0000313" key="4">
    <source>
        <dbReference type="Proteomes" id="UP001183420"/>
    </source>
</evidence>
<organism evidence="3 4">
    <name type="scientific">Streptomyces millisiae</name>
    <dbReference type="NCBI Taxonomy" id="3075542"/>
    <lineage>
        <taxon>Bacteria</taxon>
        <taxon>Bacillati</taxon>
        <taxon>Actinomycetota</taxon>
        <taxon>Actinomycetes</taxon>
        <taxon>Kitasatosporales</taxon>
        <taxon>Streptomycetaceae</taxon>
        <taxon>Streptomyces</taxon>
    </lineage>
</organism>
<keyword evidence="4" id="KW-1185">Reference proteome</keyword>
<feature type="domain" description="HTH cro/C1-type" evidence="2">
    <location>
        <begin position="92"/>
        <end position="139"/>
    </location>
</feature>
<dbReference type="Proteomes" id="UP001183420">
    <property type="component" value="Unassembled WGS sequence"/>
</dbReference>
<accession>A0ABU2LXN9</accession>
<dbReference type="InterPro" id="IPR010982">
    <property type="entry name" value="Lambda_DNA-bd_dom_sf"/>
</dbReference>
<gene>
    <name evidence="3" type="ORF">RNC47_28965</name>
</gene>
<name>A0ABU2LXN9_9ACTN</name>
<comment type="caution">
    <text evidence="3">The sequence shown here is derived from an EMBL/GenBank/DDBJ whole genome shotgun (WGS) entry which is preliminary data.</text>
</comment>
<evidence type="ECO:0000313" key="3">
    <source>
        <dbReference type="EMBL" id="MDT0322360.1"/>
    </source>
</evidence>
<protein>
    <submittedName>
        <fullName evidence="3">Helix-turn-helix domain-containing protein</fullName>
    </submittedName>
</protein>
<proteinExistence type="predicted"/>
<dbReference type="EMBL" id="JAVREM010000061">
    <property type="protein sequence ID" value="MDT0322360.1"/>
    <property type="molecule type" value="Genomic_DNA"/>
</dbReference>
<dbReference type="CDD" id="cd00093">
    <property type="entry name" value="HTH_XRE"/>
    <property type="match status" value="1"/>
</dbReference>
<dbReference type="SMART" id="SM00530">
    <property type="entry name" value="HTH_XRE"/>
    <property type="match status" value="1"/>
</dbReference>
<dbReference type="Gene3D" id="3.30.450.180">
    <property type="match status" value="1"/>
</dbReference>
<feature type="region of interest" description="Disordered" evidence="1">
    <location>
        <begin position="1"/>
        <end position="57"/>
    </location>
</feature>
<dbReference type="InterPro" id="IPR001387">
    <property type="entry name" value="Cro/C1-type_HTH"/>
</dbReference>
<dbReference type="PROSITE" id="PS50943">
    <property type="entry name" value="HTH_CROC1"/>
    <property type="match status" value="1"/>
</dbReference>
<evidence type="ECO:0000256" key="1">
    <source>
        <dbReference type="SAM" id="MobiDB-lite"/>
    </source>
</evidence>
<dbReference type="Pfam" id="PF17765">
    <property type="entry name" value="MLTR_LBD"/>
    <property type="match status" value="1"/>
</dbReference>
<dbReference type="InterPro" id="IPR025295">
    <property type="entry name" value="eCIS_core_dom"/>
</dbReference>
<dbReference type="PANTHER" id="PTHR35010">
    <property type="entry name" value="BLL4672 PROTEIN-RELATED"/>
    <property type="match status" value="1"/>
</dbReference>
<reference evidence="4" key="1">
    <citation type="submission" date="2023-07" db="EMBL/GenBank/DDBJ databases">
        <title>30 novel species of actinomycetes from the DSMZ collection.</title>
        <authorList>
            <person name="Nouioui I."/>
        </authorList>
    </citation>
    <scope>NUCLEOTIDE SEQUENCE [LARGE SCALE GENOMIC DNA]</scope>
    <source>
        <strain evidence="4">DSM 44918</strain>
    </source>
</reference>
<evidence type="ECO:0000259" key="2">
    <source>
        <dbReference type="PROSITE" id="PS50943"/>
    </source>
</evidence>
<dbReference type="InterPro" id="IPR041413">
    <property type="entry name" value="MLTR_LBD"/>
</dbReference>
<dbReference type="SUPFAM" id="SSF47413">
    <property type="entry name" value="lambda repressor-like DNA-binding domains"/>
    <property type="match status" value="1"/>
</dbReference>
<sequence>MAARLGADFSDVRGHADSAAQRSVAEMEAASLSPRRDRPANYAGEDPTGGGARMADSRGRSRTVFGAYLRRLREATDPESLGLPRGQRRVSGLRREEVATFAGVSVDYYTRLEQGREENPSQQMLDSLCRVLQLNEDQRVHFHRLAGTDPAPRPAPLTTDVPREIHLLLERWSMNPAFVYNDAQDIIAVNCLGQALYQGFSSMANFAQMMFVDPHAKSFYVDWDLVALDTVGALRQAWGKPSVRPGVQEVVDRLTAADADFAQMWSGHAVIGKHRRTKRLLHPSVGEMTLEYHDFTMPDTGDLHLLVCDAEPGSRTEESLRLLGTGLDGEGWRGRRYVPPAAAE</sequence>
<dbReference type="Pfam" id="PF13699">
    <property type="entry name" value="eCIS_core"/>
    <property type="match status" value="1"/>
</dbReference>
<dbReference type="Pfam" id="PF13560">
    <property type="entry name" value="HTH_31"/>
    <property type="match status" value="1"/>
</dbReference>
<dbReference type="RefSeq" id="WP_311602927.1">
    <property type="nucleotide sequence ID" value="NZ_JAVREM010000061.1"/>
</dbReference>
<dbReference type="Gene3D" id="1.10.260.40">
    <property type="entry name" value="lambda repressor-like DNA-binding domains"/>
    <property type="match status" value="1"/>
</dbReference>